<keyword evidence="10" id="KW-1185">Reference proteome</keyword>
<protein>
    <recommendedName>
        <fullName evidence="4 7">Phosphate-binding protein PstS</fullName>
    </recommendedName>
</protein>
<dbReference type="InterPro" id="IPR005673">
    <property type="entry name" value="ABC_phos-bd_PstS"/>
</dbReference>
<dbReference type="CDD" id="cd13565">
    <property type="entry name" value="PBP2_PstS"/>
    <property type="match status" value="1"/>
</dbReference>
<keyword evidence="5 7" id="KW-0813">Transport</keyword>
<comment type="similarity">
    <text evidence="2 7">Belongs to the PstS family.</text>
</comment>
<evidence type="ECO:0000256" key="3">
    <source>
        <dbReference type="ARBA" id="ARBA00011529"/>
    </source>
</evidence>
<dbReference type="RefSeq" id="WP_341400819.1">
    <property type="nucleotide sequence ID" value="NZ_JBBUTI010000019.1"/>
</dbReference>
<dbReference type="InterPro" id="IPR024370">
    <property type="entry name" value="PBP_domain"/>
</dbReference>
<gene>
    <name evidence="9" type="primary">pstS</name>
    <name evidence="9" type="ORF">AACH00_19320</name>
</gene>
<dbReference type="PIRSF" id="PIRSF002756">
    <property type="entry name" value="PstS"/>
    <property type="match status" value="1"/>
</dbReference>
<reference evidence="9 10" key="1">
    <citation type="submission" date="2024-04" db="EMBL/GenBank/DDBJ databases">
        <title>Novel species of the genus Ideonella isolated from streams.</title>
        <authorList>
            <person name="Lu H."/>
        </authorList>
    </citation>
    <scope>NUCLEOTIDE SEQUENCE [LARGE SCALE GENOMIC DNA]</scope>
    <source>
        <strain evidence="9 10">LYT19W</strain>
    </source>
</reference>
<dbReference type="Gene3D" id="3.40.190.10">
    <property type="entry name" value="Periplasmic binding protein-like II"/>
    <property type="match status" value="2"/>
</dbReference>
<feature type="domain" description="PBP" evidence="8">
    <location>
        <begin position="11"/>
        <end position="298"/>
    </location>
</feature>
<dbReference type="NCBIfam" id="TIGR00975">
    <property type="entry name" value="3a0107s03"/>
    <property type="match status" value="1"/>
</dbReference>
<dbReference type="Pfam" id="PF12849">
    <property type="entry name" value="PBP_like_2"/>
    <property type="match status" value="1"/>
</dbReference>
<organism evidence="9 10">
    <name type="scientific">Ideonella margarita</name>
    <dbReference type="NCBI Taxonomy" id="2984191"/>
    <lineage>
        <taxon>Bacteria</taxon>
        <taxon>Pseudomonadati</taxon>
        <taxon>Pseudomonadota</taxon>
        <taxon>Betaproteobacteria</taxon>
        <taxon>Burkholderiales</taxon>
        <taxon>Sphaerotilaceae</taxon>
        <taxon>Ideonella</taxon>
    </lineage>
</organism>
<name>A0ABU9C9E3_9BURK</name>
<evidence type="ECO:0000313" key="10">
    <source>
        <dbReference type="Proteomes" id="UP001379945"/>
    </source>
</evidence>
<dbReference type="PANTHER" id="PTHR42996">
    <property type="entry name" value="PHOSPHATE-BINDING PROTEIN PSTS"/>
    <property type="match status" value="1"/>
</dbReference>
<evidence type="ECO:0000256" key="6">
    <source>
        <dbReference type="ARBA" id="ARBA00022592"/>
    </source>
</evidence>
<dbReference type="SUPFAM" id="SSF53850">
    <property type="entry name" value="Periplasmic binding protein-like II"/>
    <property type="match status" value="1"/>
</dbReference>
<dbReference type="InterPro" id="IPR050962">
    <property type="entry name" value="Phosphate-bind_PstS"/>
</dbReference>
<evidence type="ECO:0000259" key="8">
    <source>
        <dbReference type="Pfam" id="PF12849"/>
    </source>
</evidence>
<proteinExistence type="inferred from homology"/>
<comment type="function">
    <text evidence="1 7">Part of the ABC transporter complex PstSACB involved in phosphate import.</text>
</comment>
<comment type="caution">
    <text evidence="9">The sequence shown here is derived from an EMBL/GenBank/DDBJ whole genome shotgun (WGS) entry which is preliminary data.</text>
</comment>
<evidence type="ECO:0000313" key="9">
    <source>
        <dbReference type="EMBL" id="MEK8048509.1"/>
    </source>
</evidence>
<evidence type="ECO:0000256" key="7">
    <source>
        <dbReference type="PIRNR" id="PIRNR002756"/>
    </source>
</evidence>
<evidence type="ECO:0000256" key="4">
    <source>
        <dbReference type="ARBA" id="ARBA00021889"/>
    </source>
</evidence>
<evidence type="ECO:0000256" key="5">
    <source>
        <dbReference type="ARBA" id="ARBA00022448"/>
    </source>
</evidence>
<accession>A0ABU9C9E3</accession>
<evidence type="ECO:0000256" key="1">
    <source>
        <dbReference type="ARBA" id="ARBA00002841"/>
    </source>
</evidence>
<sequence>MALGGTWAPSAQAAESQVQGAGASFPSKVYGRWMKQYAEGQSVSLSYKATGSGDGVKQAIARTAQLAGTDAPLSEADLAKHKLVQLPMLVGGVVPVVNLPGVENKRLRLTGEVLALVQQGEITRWDDARIAELNRGLTLPAKRIIRVVRADKSGTTEGYTRYLSEVSATFKTAVGVNGLPKWPGEVERAEGNDGVASLVKSTSGSIGYVSHDRIETDGLASVTLRNRDGQWVSSSEAGFRSAILNSDLHRSGVDTASLMNRAGSESWPITLTSFLLIDATPANAAAAESTMKFLYWCFMRGDALTRGTGFAPLPTSVQARLTSRLTAVKPRDGSVPVYQSF</sequence>
<dbReference type="Proteomes" id="UP001379945">
    <property type="component" value="Unassembled WGS sequence"/>
</dbReference>
<dbReference type="EMBL" id="JBBUTI010000019">
    <property type="protein sequence ID" value="MEK8048509.1"/>
    <property type="molecule type" value="Genomic_DNA"/>
</dbReference>
<comment type="subunit">
    <text evidence="3 7">The complex is composed of two ATP-binding proteins (PstB), two transmembrane proteins (PstC and PstA) and a solute-binding protein (PstS).</text>
</comment>
<evidence type="ECO:0000256" key="2">
    <source>
        <dbReference type="ARBA" id="ARBA00008725"/>
    </source>
</evidence>
<keyword evidence="6 7" id="KW-0592">Phosphate transport</keyword>
<dbReference type="PANTHER" id="PTHR42996:SF1">
    <property type="entry name" value="PHOSPHATE-BINDING PROTEIN PSTS"/>
    <property type="match status" value="1"/>
</dbReference>